<dbReference type="GO" id="GO:0015666">
    <property type="term" value="F:restriction endodeoxyribonuclease activity"/>
    <property type="evidence" value="ECO:0007669"/>
    <property type="project" value="TreeGrafter"/>
</dbReference>
<accession>A0A0H3CHI2</accession>
<dbReference type="HOGENOM" id="CLU_111526_1_0_6"/>
<evidence type="ECO:0000313" key="4">
    <source>
        <dbReference type="EMBL" id="ADF59997.1"/>
    </source>
</evidence>
<proteinExistence type="predicted"/>
<reference evidence="4 5" key="1">
    <citation type="journal article" date="2010" name="J. Bacteriol.">
        <title>Complete genome sequence of Enterobacter cloacae subsp. cloacae type strain ATCC 13047.</title>
        <authorList>
            <person name="Ren Y."/>
            <person name="Ren Y."/>
            <person name="Zhou Z."/>
            <person name="Guo X."/>
            <person name="Li Y."/>
            <person name="Feng L."/>
            <person name="Wang L."/>
        </authorList>
    </citation>
    <scope>NUCLEOTIDE SEQUENCE [LARGE SCALE GENOMIC DNA]</scope>
    <source>
        <strain evidence="5">ATCC 13047 / DSM 30054 / NBRC 13535 / NCTC 10005 / WDCM 00083 / NCDC 279-56</strain>
    </source>
</reference>
<dbReference type="GO" id="GO:0009307">
    <property type="term" value="P:DNA restriction-modification system"/>
    <property type="evidence" value="ECO:0007669"/>
    <property type="project" value="InterPro"/>
</dbReference>
<keyword evidence="4" id="KW-0540">Nuclease</keyword>
<sequence>MPASLIAELLNPHRGLSVLAMTGAVVLAFLALKPRTVSQRRHRRYQKQAARALLRLPQLRDEAARMAWLRKMNPYVFEEMLLTALSRQGLRIQRNARYSGDNGADGQVWINGRRWLIQAKRYSATISAAHVSVFGLLTEREGCPGLFVHTGRTGEVSREAFRRYDGIILISGQRLLWLLSGDRRWMDTLTRPPHRSLTPQSQRKEPAPSPVIRD</sequence>
<dbReference type="RefSeq" id="WP_013095169.1">
    <property type="nucleotide sequence ID" value="NC_014121.1"/>
</dbReference>
<dbReference type="InterPro" id="IPR052906">
    <property type="entry name" value="Type_IV_Methyl-Rstrct_Enzyme"/>
</dbReference>
<dbReference type="AlphaFoldDB" id="A0A0H3CHI2"/>
<dbReference type="PATRIC" id="fig|716541.4.peg.714"/>
<dbReference type="KEGG" id="enc:ECL_00431"/>
<dbReference type="InterPro" id="IPR011335">
    <property type="entry name" value="Restrct_endonuc-II-like"/>
</dbReference>
<dbReference type="Proteomes" id="UP000002363">
    <property type="component" value="Chromosome"/>
</dbReference>
<keyword evidence="5" id="KW-1185">Reference proteome</keyword>
<evidence type="ECO:0000259" key="3">
    <source>
        <dbReference type="Pfam" id="PF04471"/>
    </source>
</evidence>
<dbReference type="OrthoDB" id="577942at2"/>
<keyword evidence="4" id="KW-0378">Hydrolase</keyword>
<dbReference type="Pfam" id="PF04471">
    <property type="entry name" value="Mrr_cat"/>
    <property type="match status" value="1"/>
</dbReference>
<dbReference type="STRING" id="716541.ECL_00431"/>
<dbReference type="InterPro" id="IPR007560">
    <property type="entry name" value="Restrct_endonuc_IV_Mrr"/>
</dbReference>
<dbReference type="InterPro" id="IPR011856">
    <property type="entry name" value="tRNA_endonuc-like_dom_sf"/>
</dbReference>
<evidence type="ECO:0000256" key="1">
    <source>
        <dbReference type="SAM" id="MobiDB-lite"/>
    </source>
</evidence>
<feature type="transmembrane region" description="Helical" evidence="2">
    <location>
        <begin position="15"/>
        <end position="32"/>
    </location>
</feature>
<dbReference type="PANTHER" id="PTHR30015">
    <property type="entry name" value="MRR RESTRICTION SYSTEM PROTEIN"/>
    <property type="match status" value="1"/>
</dbReference>
<dbReference type="PANTHER" id="PTHR30015:SF7">
    <property type="entry name" value="TYPE IV METHYL-DIRECTED RESTRICTION ENZYME ECOKMRR"/>
    <property type="match status" value="1"/>
</dbReference>
<dbReference type="EnsemblBacteria" id="ADF59997">
    <property type="protein sequence ID" value="ADF59997"/>
    <property type="gene ID" value="ECL_00431"/>
</dbReference>
<organism evidence="4 5">
    <name type="scientific">Enterobacter cloacae subsp. cloacae (strain ATCC 13047 / DSM 30054 / NBRC 13535 / NCTC 10005 / WDCM 00083 / NCDC 279-56)</name>
    <dbReference type="NCBI Taxonomy" id="716541"/>
    <lineage>
        <taxon>Bacteria</taxon>
        <taxon>Pseudomonadati</taxon>
        <taxon>Pseudomonadota</taxon>
        <taxon>Gammaproteobacteria</taxon>
        <taxon>Enterobacterales</taxon>
        <taxon>Enterobacteriaceae</taxon>
        <taxon>Enterobacter</taxon>
        <taxon>Enterobacter cloacae complex</taxon>
    </lineage>
</organism>
<name>A0A0H3CHI2_ENTCC</name>
<dbReference type="SUPFAM" id="SSF52980">
    <property type="entry name" value="Restriction endonuclease-like"/>
    <property type="match status" value="1"/>
</dbReference>
<feature type="domain" description="Restriction endonuclease type IV Mrr" evidence="3">
    <location>
        <begin position="69"/>
        <end position="178"/>
    </location>
</feature>
<gene>
    <name evidence="4" type="ordered locus">ECL_00431</name>
</gene>
<feature type="region of interest" description="Disordered" evidence="1">
    <location>
        <begin position="190"/>
        <end position="214"/>
    </location>
</feature>
<evidence type="ECO:0000313" key="5">
    <source>
        <dbReference type="Proteomes" id="UP000002363"/>
    </source>
</evidence>
<feature type="compositionally biased region" description="Basic and acidic residues" evidence="1">
    <location>
        <begin position="202"/>
        <end position="214"/>
    </location>
</feature>
<keyword evidence="2" id="KW-0472">Membrane</keyword>
<dbReference type="GO" id="GO:0003677">
    <property type="term" value="F:DNA binding"/>
    <property type="evidence" value="ECO:0007669"/>
    <property type="project" value="InterPro"/>
</dbReference>
<dbReference type="eggNOG" id="COG1715">
    <property type="taxonomic scope" value="Bacteria"/>
</dbReference>
<dbReference type="EMBL" id="CP001918">
    <property type="protein sequence ID" value="ADF59997.1"/>
    <property type="molecule type" value="Genomic_DNA"/>
</dbReference>
<keyword evidence="2" id="KW-0812">Transmembrane</keyword>
<keyword evidence="2" id="KW-1133">Transmembrane helix</keyword>
<dbReference type="Gene3D" id="3.40.1350.10">
    <property type="match status" value="1"/>
</dbReference>
<keyword evidence="4" id="KW-0255">Endonuclease</keyword>
<evidence type="ECO:0000256" key="2">
    <source>
        <dbReference type="SAM" id="Phobius"/>
    </source>
</evidence>
<protein>
    <submittedName>
        <fullName evidence="4">Restriction endonuclease</fullName>
    </submittedName>
</protein>